<feature type="transmembrane region" description="Helical" evidence="1">
    <location>
        <begin position="12"/>
        <end position="33"/>
    </location>
</feature>
<keyword evidence="1" id="KW-0812">Transmembrane</keyword>
<name>A0A9P8VAG4_9PEZI</name>
<gene>
    <name evidence="2" type="ORF">F5X68DRAFT_209136</name>
</gene>
<evidence type="ECO:0000313" key="3">
    <source>
        <dbReference type="Proteomes" id="UP000770015"/>
    </source>
</evidence>
<proteinExistence type="predicted"/>
<dbReference type="AlphaFoldDB" id="A0A9P8VAG4"/>
<comment type="caution">
    <text evidence="2">The sequence shown here is derived from an EMBL/GenBank/DDBJ whole genome shotgun (WGS) entry which is preliminary data.</text>
</comment>
<keyword evidence="3" id="KW-1185">Reference proteome</keyword>
<accession>A0A9P8VAG4</accession>
<organism evidence="2 3">
    <name type="scientific">Plectosphaerella plurivora</name>
    <dbReference type="NCBI Taxonomy" id="936078"/>
    <lineage>
        <taxon>Eukaryota</taxon>
        <taxon>Fungi</taxon>
        <taxon>Dikarya</taxon>
        <taxon>Ascomycota</taxon>
        <taxon>Pezizomycotina</taxon>
        <taxon>Sordariomycetes</taxon>
        <taxon>Hypocreomycetidae</taxon>
        <taxon>Glomerellales</taxon>
        <taxon>Plectosphaerellaceae</taxon>
        <taxon>Plectosphaerella</taxon>
    </lineage>
</organism>
<evidence type="ECO:0000313" key="2">
    <source>
        <dbReference type="EMBL" id="KAH6685684.1"/>
    </source>
</evidence>
<protein>
    <submittedName>
        <fullName evidence="2">Uncharacterized protein</fullName>
    </submittedName>
</protein>
<dbReference type="EMBL" id="JAGSXJ010000014">
    <property type="protein sequence ID" value="KAH6685684.1"/>
    <property type="molecule type" value="Genomic_DNA"/>
</dbReference>
<keyword evidence="1" id="KW-0472">Membrane</keyword>
<evidence type="ECO:0000256" key="1">
    <source>
        <dbReference type="SAM" id="Phobius"/>
    </source>
</evidence>
<sequence>MDLPIPSRSGAGFMMLPGWLTSDMLLVLATLLSTSVERGYLRRWFPRPRGFSSLPRSLHCGDAVLSPSWGEL</sequence>
<dbReference type="Proteomes" id="UP000770015">
    <property type="component" value="Unassembled WGS sequence"/>
</dbReference>
<reference evidence="2" key="1">
    <citation type="journal article" date="2021" name="Nat. Commun.">
        <title>Genetic determinants of endophytism in the Arabidopsis root mycobiome.</title>
        <authorList>
            <person name="Mesny F."/>
            <person name="Miyauchi S."/>
            <person name="Thiergart T."/>
            <person name="Pickel B."/>
            <person name="Atanasova L."/>
            <person name="Karlsson M."/>
            <person name="Huettel B."/>
            <person name="Barry K.W."/>
            <person name="Haridas S."/>
            <person name="Chen C."/>
            <person name="Bauer D."/>
            <person name="Andreopoulos W."/>
            <person name="Pangilinan J."/>
            <person name="LaButti K."/>
            <person name="Riley R."/>
            <person name="Lipzen A."/>
            <person name="Clum A."/>
            <person name="Drula E."/>
            <person name="Henrissat B."/>
            <person name="Kohler A."/>
            <person name="Grigoriev I.V."/>
            <person name="Martin F.M."/>
            <person name="Hacquard S."/>
        </authorList>
    </citation>
    <scope>NUCLEOTIDE SEQUENCE</scope>
    <source>
        <strain evidence="2">MPI-SDFR-AT-0117</strain>
    </source>
</reference>
<keyword evidence="1" id="KW-1133">Transmembrane helix</keyword>